<dbReference type="Gene3D" id="3.40.50.720">
    <property type="entry name" value="NAD(P)-binding Rossmann-like Domain"/>
    <property type="match status" value="2"/>
</dbReference>
<protein>
    <submittedName>
        <fullName evidence="2">Uncharacterized protein</fullName>
    </submittedName>
</protein>
<reference evidence="2" key="1">
    <citation type="submission" date="2022-03" db="EMBL/GenBank/DDBJ databases">
        <authorList>
            <person name="Martin H S."/>
        </authorList>
    </citation>
    <scope>NUCLEOTIDE SEQUENCE</scope>
</reference>
<name>A0ABN8HVC6_9NEOP</name>
<dbReference type="InterPro" id="IPR036291">
    <property type="entry name" value="NAD(P)-bd_dom_sf"/>
</dbReference>
<sequence length="252" mass="28156">MFAIISLTIVTAAAAVYWYLNRHKPIKYLLSDFRCMLDMQGAGAGGLIDDWVNIRRNKVVLPDASKKIAVITGGARGIGTEVIRGLLKANVTVIMGIRKPDAAKNMMETMIFFEDVNMKAHYDTTAAYAQSKLAQVMTARYLNKVLDSEDANVKFYSVHPGIVDTDLFEHTNFHNLPWLKKIFFKTPEKGATSILYACFNKDIEEKGGLYISNCGEGISNSFSKNTNHQKRLFDISCELAGIEPEKFGKLEL</sequence>
<dbReference type="Proteomes" id="UP000837857">
    <property type="component" value="Chromosome 11"/>
</dbReference>
<keyword evidence="1" id="KW-0560">Oxidoreductase</keyword>
<accession>A0ABN8HVC6</accession>
<organism evidence="2 3">
    <name type="scientific">Iphiclides podalirius</name>
    <name type="common">scarce swallowtail</name>
    <dbReference type="NCBI Taxonomy" id="110791"/>
    <lineage>
        <taxon>Eukaryota</taxon>
        <taxon>Metazoa</taxon>
        <taxon>Ecdysozoa</taxon>
        <taxon>Arthropoda</taxon>
        <taxon>Hexapoda</taxon>
        <taxon>Insecta</taxon>
        <taxon>Pterygota</taxon>
        <taxon>Neoptera</taxon>
        <taxon>Endopterygota</taxon>
        <taxon>Lepidoptera</taxon>
        <taxon>Glossata</taxon>
        <taxon>Ditrysia</taxon>
        <taxon>Papilionoidea</taxon>
        <taxon>Papilionidae</taxon>
        <taxon>Papilioninae</taxon>
        <taxon>Iphiclides</taxon>
    </lineage>
</organism>
<gene>
    <name evidence="2" type="ORF">IPOD504_LOCUS2186</name>
</gene>
<keyword evidence="3" id="KW-1185">Reference proteome</keyword>
<dbReference type="PANTHER" id="PTHR43157">
    <property type="entry name" value="PHOSPHATIDYLINOSITOL-GLYCAN BIOSYNTHESIS CLASS F PROTEIN-RELATED"/>
    <property type="match status" value="1"/>
</dbReference>
<evidence type="ECO:0000313" key="2">
    <source>
        <dbReference type="EMBL" id="CAH2039998.1"/>
    </source>
</evidence>
<evidence type="ECO:0000313" key="3">
    <source>
        <dbReference type="Proteomes" id="UP000837857"/>
    </source>
</evidence>
<dbReference type="SUPFAM" id="SSF51735">
    <property type="entry name" value="NAD(P)-binding Rossmann-fold domains"/>
    <property type="match status" value="1"/>
</dbReference>
<dbReference type="EMBL" id="OW152823">
    <property type="protein sequence ID" value="CAH2039998.1"/>
    <property type="molecule type" value="Genomic_DNA"/>
</dbReference>
<proteinExistence type="predicted"/>
<dbReference type="PANTHER" id="PTHR43157:SF31">
    <property type="entry name" value="PHOSPHATIDYLINOSITOL-GLYCAN BIOSYNTHESIS CLASS F PROTEIN"/>
    <property type="match status" value="1"/>
</dbReference>
<feature type="non-terminal residue" evidence="2">
    <location>
        <position position="252"/>
    </location>
</feature>
<evidence type="ECO:0000256" key="1">
    <source>
        <dbReference type="ARBA" id="ARBA00023002"/>
    </source>
</evidence>